<dbReference type="GO" id="GO:1990130">
    <property type="term" value="C:GATOR1 complex"/>
    <property type="evidence" value="ECO:0007669"/>
    <property type="project" value="TreeGrafter"/>
</dbReference>
<name>A0A8S4R742_9NEOP</name>
<dbReference type="GO" id="GO:0010508">
    <property type="term" value="P:positive regulation of autophagy"/>
    <property type="evidence" value="ECO:0007669"/>
    <property type="project" value="TreeGrafter"/>
</dbReference>
<dbReference type="GO" id="GO:0005096">
    <property type="term" value="F:GTPase activator activity"/>
    <property type="evidence" value="ECO:0007669"/>
    <property type="project" value="InterPro"/>
</dbReference>
<dbReference type="PANTHER" id="PTHR13179:SF8">
    <property type="entry name" value="GATOR COMPLEX PROTEIN DEPDC5"/>
    <property type="match status" value="1"/>
</dbReference>
<dbReference type="OrthoDB" id="39497at2759"/>
<dbReference type="GO" id="GO:0034198">
    <property type="term" value="P:cellular response to amino acid starvation"/>
    <property type="evidence" value="ECO:0007669"/>
    <property type="project" value="TreeGrafter"/>
</dbReference>
<dbReference type="InterPro" id="IPR036390">
    <property type="entry name" value="WH_DNA-bd_sf"/>
</dbReference>
<keyword evidence="4" id="KW-1185">Reference proteome</keyword>
<evidence type="ECO:0000313" key="3">
    <source>
        <dbReference type="EMBL" id="CAH2230192.1"/>
    </source>
</evidence>
<dbReference type="EMBL" id="CAKXAJ010024779">
    <property type="protein sequence ID" value="CAH2230192.1"/>
    <property type="molecule type" value="Genomic_DNA"/>
</dbReference>
<accession>A0A8S4R742</accession>
<dbReference type="InterPro" id="IPR036388">
    <property type="entry name" value="WH-like_DNA-bd_sf"/>
</dbReference>
<feature type="region of interest" description="Disordered" evidence="1">
    <location>
        <begin position="115"/>
        <end position="135"/>
    </location>
</feature>
<feature type="domain" description="DEPDC5 C-terminal" evidence="2">
    <location>
        <begin position="551"/>
        <end position="753"/>
    </location>
</feature>
<evidence type="ECO:0000256" key="1">
    <source>
        <dbReference type="SAM" id="MobiDB-lite"/>
    </source>
</evidence>
<dbReference type="PANTHER" id="PTHR13179">
    <property type="entry name" value="DEP DOMAIN CONTAINING PROTEIN 5"/>
    <property type="match status" value="1"/>
</dbReference>
<dbReference type="InterPro" id="IPR027244">
    <property type="entry name" value="IML1"/>
</dbReference>
<gene>
    <name evidence="3" type="primary">jg20669</name>
    <name evidence="3" type="ORF">PAEG_LOCUS9447</name>
</gene>
<protein>
    <submittedName>
        <fullName evidence="3">Jg20669 protein</fullName>
    </submittedName>
</protein>
<dbReference type="GO" id="GO:0005765">
    <property type="term" value="C:lysosomal membrane"/>
    <property type="evidence" value="ECO:0007669"/>
    <property type="project" value="TreeGrafter"/>
</dbReference>
<evidence type="ECO:0000313" key="4">
    <source>
        <dbReference type="Proteomes" id="UP000838756"/>
    </source>
</evidence>
<dbReference type="SUPFAM" id="SSF46785">
    <property type="entry name" value="Winged helix' DNA-binding domain"/>
    <property type="match status" value="1"/>
</dbReference>
<organism evidence="3 4">
    <name type="scientific">Pararge aegeria aegeria</name>
    <dbReference type="NCBI Taxonomy" id="348720"/>
    <lineage>
        <taxon>Eukaryota</taxon>
        <taxon>Metazoa</taxon>
        <taxon>Ecdysozoa</taxon>
        <taxon>Arthropoda</taxon>
        <taxon>Hexapoda</taxon>
        <taxon>Insecta</taxon>
        <taxon>Pterygota</taxon>
        <taxon>Neoptera</taxon>
        <taxon>Endopterygota</taxon>
        <taxon>Lepidoptera</taxon>
        <taxon>Glossata</taxon>
        <taxon>Ditrysia</taxon>
        <taxon>Papilionoidea</taxon>
        <taxon>Nymphalidae</taxon>
        <taxon>Satyrinae</taxon>
        <taxon>Satyrini</taxon>
        <taxon>Parargina</taxon>
        <taxon>Pararge</taxon>
    </lineage>
</organism>
<dbReference type="AlphaFoldDB" id="A0A8S4R742"/>
<dbReference type="InterPro" id="IPR045838">
    <property type="entry name" value="DEPDC5_CTD"/>
</dbReference>
<dbReference type="Pfam" id="PF19418">
    <property type="entry name" value="DEPDC5_CTD"/>
    <property type="match status" value="1"/>
</dbReference>
<dbReference type="GO" id="GO:1904262">
    <property type="term" value="P:negative regulation of TORC1 signaling"/>
    <property type="evidence" value="ECO:0007669"/>
    <property type="project" value="TreeGrafter"/>
</dbReference>
<evidence type="ECO:0000259" key="2">
    <source>
        <dbReference type="Pfam" id="PF19418"/>
    </source>
</evidence>
<comment type="caution">
    <text evidence="3">The sequence shown here is derived from an EMBL/GenBank/DDBJ whole genome shotgun (WGS) entry which is preliminary data.</text>
</comment>
<reference evidence="3" key="1">
    <citation type="submission" date="2022-03" db="EMBL/GenBank/DDBJ databases">
        <authorList>
            <person name="Lindestad O."/>
        </authorList>
    </citation>
    <scope>NUCLEOTIDE SEQUENCE</scope>
</reference>
<proteinExistence type="predicted"/>
<dbReference type="Proteomes" id="UP000838756">
    <property type="component" value="Unassembled WGS sequence"/>
</dbReference>
<dbReference type="Gene3D" id="1.10.10.10">
    <property type="entry name" value="Winged helix-like DNA-binding domain superfamily/Winged helix DNA-binding domain"/>
    <property type="match status" value="1"/>
</dbReference>
<sequence length="776" mass="88751">MFHEIVALKISTNRLDRMRPKANRAIGVDWKSLTIPACLPITTDYFPDKRSLQNDYLVSDYNLLPDDVNADFARNRAIYKEPLTTMEVFKELVSQRLAQGFQLIVGVNESEVTESHCPSTLAPPPSKVAPQSGKLTNSAPTKRYLLSIGRIFHELTLVGSTISVTRYRPRHPYPPFNIHYRYRFHAPNHDTYEVSWVSFTTEKLENYNWNYMDHYICTRGDTDFTLVEALKYWRFRTLLLPLYNPATKTILEDESTHCDIYPTPTRHDLDHLTEGFLKMTESYFNKVKRPNRQRVAGACGASESALTRRRHSTSILTRNAQQGGVSNSPFRERVGSTRLPDRPRLRIEAIAAAKTVLERSQSQTGECDDTYDDGVIEPKLKANATLQEIIERMRHPTLGVGFLQQTVSLPSHTFVSIYAIQWLQANMENMTYEKATAIMQKLQQEKMICHASGDTFNRYVVGYYMYHMLPQKNIKELTDYVNPLGDLQSFENEWMEVEVLGPRSPLLPPEMTSGAIDISGSSPVTNESGIPAFLCDNIDPNYMQLESDDTQTCRLQMVPIPADPLALPFTEKSDPLRGPIYVPLNEEPLLRGKSALFEGFPEDTWLERLFLFQEAIVGRFGFIKCTVESTSHAADVGDHLYVHVTGNMFILIPTTVKSEQKGLRAKPVNKLVNAGRYPVHPEAAPSPHEGYITRHVDVKNRDCYDTSRRMGFLWSWNHMISKKWKGSQAPAAGDEVFQIRMLRDFKHFCANHEQRLSQFWDQCWEIREKATGIKCC</sequence>